<dbReference type="EMBL" id="HBFS01023961">
    <property type="protein sequence ID" value="CAD8922787.1"/>
    <property type="molecule type" value="Transcribed_RNA"/>
</dbReference>
<feature type="region of interest" description="Disordered" evidence="1">
    <location>
        <begin position="82"/>
        <end position="109"/>
    </location>
</feature>
<evidence type="ECO:0000256" key="1">
    <source>
        <dbReference type="SAM" id="MobiDB-lite"/>
    </source>
</evidence>
<gene>
    <name evidence="2" type="ORF">BSP0115_LOCUS16050</name>
</gene>
<dbReference type="AlphaFoldDB" id="A0A7S1GDP0"/>
<reference evidence="2" key="1">
    <citation type="submission" date="2021-01" db="EMBL/GenBank/DDBJ databases">
        <authorList>
            <person name="Corre E."/>
            <person name="Pelletier E."/>
            <person name="Niang G."/>
            <person name="Scheremetjew M."/>
            <person name="Finn R."/>
            <person name="Kale V."/>
            <person name="Holt S."/>
            <person name="Cochrane G."/>
            <person name="Meng A."/>
            <person name="Brown T."/>
            <person name="Cohen L."/>
        </authorList>
    </citation>
    <scope>NUCLEOTIDE SEQUENCE</scope>
    <source>
        <strain evidence="2">Ms1</strain>
    </source>
</reference>
<sequence>MHLLRVRVVRGKAQGRLQFARSSVAEGAGVAAARRAPRRRRWEGRFPQGAARPRCVDAYGRYHAAHTLPIAEGGAVCAERPRLLASDSTSDESADDARSPASAMTPHREAHAHRAVAWSRTPRVQAWYALSIQAVRVVWRWGE</sequence>
<accession>A0A7S1GDP0</accession>
<proteinExistence type="predicted"/>
<evidence type="ECO:0000313" key="2">
    <source>
        <dbReference type="EMBL" id="CAD8922787.1"/>
    </source>
</evidence>
<organism evidence="2">
    <name type="scientific">Bicosoecida sp. CB-2014</name>
    <dbReference type="NCBI Taxonomy" id="1486930"/>
    <lineage>
        <taxon>Eukaryota</taxon>
        <taxon>Sar</taxon>
        <taxon>Stramenopiles</taxon>
        <taxon>Bigyra</taxon>
        <taxon>Opalozoa</taxon>
        <taxon>Bicosoecida</taxon>
    </lineage>
</organism>
<protein>
    <submittedName>
        <fullName evidence="2">Uncharacterized protein</fullName>
    </submittedName>
</protein>
<name>A0A7S1GDP0_9STRA</name>